<protein>
    <recommendedName>
        <fullName evidence="9">Sucrose transporter</fullName>
    </recommendedName>
</protein>
<dbReference type="AlphaFoldDB" id="E3QQ91"/>
<feature type="transmembrane region" description="Helical" evidence="6">
    <location>
        <begin position="404"/>
        <end position="428"/>
    </location>
</feature>
<keyword evidence="4 6" id="KW-1133">Transmembrane helix</keyword>
<keyword evidence="8" id="KW-1185">Reference proteome</keyword>
<dbReference type="Gene3D" id="1.20.1250.20">
    <property type="entry name" value="MFS general substrate transporter like domains"/>
    <property type="match status" value="1"/>
</dbReference>
<sequence length="460" mass="50342">MLLLTSPSLGLQVCWFLLTSSGTPYLISLGIPKFMISLVWITGPMFGAFVQPVLGALSDQSQHPWGKRKPFIIYGSAAATISLLVLANSSELTSWMWYSSLESSDNSDHWQTQILAAVLVIIVTLALTAYAVGVRALIVDNSPPAQQSAAASWAMRWNVLGNVLLSAVGFVDTQWSLFADEGNARFKILAIVVAACTASTVGLSCCSISNERNSVAREHQPGFMQLCRSVISPIGLAKQWWQLSPRSRQVCEIQFYAWAGWFPVLYYMSTFVLETALSNELEHRHREMRQPDPALIEDAGSYSFFASFAFALGAFFSSVVLQTFDCAKPALTRNPSQLWLASQCFLGYCMHLTLVARSGAMAIVVVALMGVTAAVTMWAPYAIISSEISELSASKPHSDVAWILGLHNMAISLPQIGSTLVCALLLAALKSLQVENSMAWVFRLASVPVFWSAYLIYKLH</sequence>
<feature type="transmembrane region" description="Helical" evidence="6">
    <location>
        <begin position="362"/>
        <end position="384"/>
    </location>
</feature>
<dbReference type="HOGENOM" id="CLU_018303_1_1_1"/>
<proteinExistence type="predicted"/>
<dbReference type="EMBL" id="GG697366">
    <property type="protein sequence ID" value="EFQ33029.1"/>
    <property type="molecule type" value="Genomic_DNA"/>
</dbReference>
<feature type="transmembrane region" description="Helical" evidence="6">
    <location>
        <begin position="184"/>
        <end position="205"/>
    </location>
</feature>
<dbReference type="PANTHER" id="PTHR19432:SF35">
    <property type="entry name" value="SOLUTE CARRIER FAMILY 45 MEMBER 3 ISOFORM X1"/>
    <property type="match status" value="1"/>
</dbReference>
<keyword evidence="3 6" id="KW-0812">Transmembrane</keyword>
<name>E3QQ91_COLGM</name>
<dbReference type="GO" id="GO:0005886">
    <property type="term" value="C:plasma membrane"/>
    <property type="evidence" value="ECO:0007669"/>
    <property type="project" value="TreeGrafter"/>
</dbReference>
<gene>
    <name evidence="7" type="ORF">GLRG_08173</name>
</gene>
<evidence type="ECO:0000313" key="7">
    <source>
        <dbReference type="EMBL" id="EFQ33029.1"/>
    </source>
</evidence>
<comment type="subcellular location">
    <subcellularLocation>
        <location evidence="1">Membrane</location>
        <topology evidence="1">Multi-pass membrane protein</topology>
    </subcellularLocation>
</comment>
<feature type="transmembrane region" description="Helical" evidence="6">
    <location>
        <begin position="159"/>
        <end position="178"/>
    </location>
</feature>
<evidence type="ECO:0000256" key="5">
    <source>
        <dbReference type="ARBA" id="ARBA00023136"/>
    </source>
</evidence>
<feature type="transmembrane region" description="Helical" evidence="6">
    <location>
        <begin position="440"/>
        <end position="457"/>
    </location>
</feature>
<keyword evidence="5 6" id="KW-0472">Membrane</keyword>
<dbReference type="GO" id="GO:0008506">
    <property type="term" value="F:sucrose:proton symporter activity"/>
    <property type="evidence" value="ECO:0007669"/>
    <property type="project" value="TreeGrafter"/>
</dbReference>
<dbReference type="SUPFAM" id="SSF103473">
    <property type="entry name" value="MFS general substrate transporter"/>
    <property type="match status" value="1"/>
</dbReference>
<feature type="transmembrane region" description="Helical" evidence="6">
    <location>
        <begin position="255"/>
        <end position="278"/>
    </location>
</feature>
<feature type="transmembrane region" description="Helical" evidence="6">
    <location>
        <begin position="38"/>
        <end position="59"/>
    </location>
</feature>
<dbReference type="OrthoDB" id="28755at2759"/>
<feature type="transmembrane region" description="Helical" evidence="6">
    <location>
        <begin position="299"/>
        <end position="324"/>
    </location>
</feature>
<evidence type="ECO:0000256" key="2">
    <source>
        <dbReference type="ARBA" id="ARBA00022448"/>
    </source>
</evidence>
<evidence type="ECO:0008006" key="9">
    <source>
        <dbReference type="Google" id="ProtNLM"/>
    </source>
</evidence>
<accession>E3QQ91</accession>
<reference evidence="8" key="1">
    <citation type="journal article" date="2012" name="Nat. Genet.">
        <title>Lifestyle transitions in plant pathogenic Colletotrichum fungi deciphered by genome and transcriptome analyses.</title>
        <authorList>
            <person name="O'Connell R.J."/>
            <person name="Thon M.R."/>
            <person name="Hacquard S."/>
            <person name="Amyotte S.G."/>
            <person name="Kleemann J."/>
            <person name="Torres M.F."/>
            <person name="Damm U."/>
            <person name="Buiate E.A."/>
            <person name="Epstein L."/>
            <person name="Alkan N."/>
            <person name="Altmueller J."/>
            <person name="Alvarado-Balderrama L."/>
            <person name="Bauser C.A."/>
            <person name="Becker C."/>
            <person name="Birren B.W."/>
            <person name="Chen Z."/>
            <person name="Choi J."/>
            <person name="Crouch J.A."/>
            <person name="Duvick J.P."/>
            <person name="Farman M.A."/>
            <person name="Gan P."/>
            <person name="Heiman D."/>
            <person name="Henrissat B."/>
            <person name="Howard R.J."/>
            <person name="Kabbage M."/>
            <person name="Koch C."/>
            <person name="Kracher B."/>
            <person name="Kubo Y."/>
            <person name="Law A.D."/>
            <person name="Lebrun M.-H."/>
            <person name="Lee Y.-H."/>
            <person name="Miyara I."/>
            <person name="Moore N."/>
            <person name="Neumann U."/>
            <person name="Nordstroem K."/>
            <person name="Panaccione D.G."/>
            <person name="Panstruga R."/>
            <person name="Place M."/>
            <person name="Proctor R.H."/>
            <person name="Prusky D."/>
            <person name="Rech G."/>
            <person name="Reinhardt R."/>
            <person name="Rollins J.A."/>
            <person name="Rounsley S."/>
            <person name="Schardl C.L."/>
            <person name="Schwartz D.C."/>
            <person name="Shenoy N."/>
            <person name="Shirasu K."/>
            <person name="Sikhakolli U.R."/>
            <person name="Stueber K."/>
            <person name="Sukno S.A."/>
            <person name="Sweigard J.A."/>
            <person name="Takano Y."/>
            <person name="Takahara H."/>
            <person name="Trail F."/>
            <person name="van der Does H.C."/>
            <person name="Voll L.M."/>
            <person name="Will I."/>
            <person name="Young S."/>
            <person name="Zeng Q."/>
            <person name="Zhang J."/>
            <person name="Zhou S."/>
            <person name="Dickman M.B."/>
            <person name="Schulze-Lefert P."/>
            <person name="Ver Loren van Themaat E."/>
            <person name="Ma L.-J."/>
            <person name="Vaillancourt L.J."/>
        </authorList>
    </citation>
    <scope>NUCLEOTIDE SEQUENCE [LARGE SCALE GENOMIC DNA]</scope>
    <source>
        <strain evidence="8">M1.001 / M2 / FGSC 10212</strain>
    </source>
</reference>
<dbReference type="VEuPathDB" id="FungiDB:GLRG_08173"/>
<dbReference type="Proteomes" id="UP000008782">
    <property type="component" value="Unassembled WGS sequence"/>
</dbReference>
<feature type="transmembrane region" description="Helical" evidence="6">
    <location>
        <begin position="71"/>
        <end position="90"/>
    </location>
</feature>
<organism evidence="8">
    <name type="scientific">Colletotrichum graminicola (strain M1.001 / M2 / FGSC 10212)</name>
    <name type="common">Maize anthracnose fungus</name>
    <name type="synonym">Glomerella graminicola</name>
    <dbReference type="NCBI Taxonomy" id="645133"/>
    <lineage>
        <taxon>Eukaryota</taxon>
        <taxon>Fungi</taxon>
        <taxon>Dikarya</taxon>
        <taxon>Ascomycota</taxon>
        <taxon>Pezizomycotina</taxon>
        <taxon>Sordariomycetes</taxon>
        <taxon>Hypocreomycetidae</taxon>
        <taxon>Glomerellales</taxon>
        <taxon>Glomerellaceae</taxon>
        <taxon>Colletotrichum</taxon>
        <taxon>Colletotrichum graminicola species complex</taxon>
    </lineage>
</organism>
<dbReference type="InterPro" id="IPR036259">
    <property type="entry name" value="MFS_trans_sf"/>
</dbReference>
<evidence type="ECO:0000256" key="3">
    <source>
        <dbReference type="ARBA" id="ARBA00022692"/>
    </source>
</evidence>
<feature type="transmembrane region" description="Helical" evidence="6">
    <location>
        <begin position="110"/>
        <end position="138"/>
    </location>
</feature>
<keyword evidence="2" id="KW-0813">Transport</keyword>
<dbReference type="eggNOG" id="KOG0637">
    <property type="taxonomic scope" value="Eukaryota"/>
</dbReference>
<evidence type="ECO:0000313" key="8">
    <source>
        <dbReference type="Proteomes" id="UP000008782"/>
    </source>
</evidence>
<evidence type="ECO:0000256" key="4">
    <source>
        <dbReference type="ARBA" id="ARBA00022989"/>
    </source>
</evidence>
<dbReference type="GeneID" id="24413538"/>
<dbReference type="RefSeq" id="XP_008097049.1">
    <property type="nucleotide sequence ID" value="XM_008098858.1"/>
</dbReference>
<evidence type="ECO:0000256" key="1">
    <source>
        <dbReference type="ARBA" id="ARBA00004141"/>
    </source>
</evidence>
<evidence type="ECO:0000256" key="6">
    <source>
        <dbReference type="SAM" id="Phobius"/>
    </source>
</evidence>
<dbReference type="Pfam" id="PF13347">
    <property type="entry name" value="MFS_2"/>
    <property type="match status" value="1"/>
</dbReference>
<dbReference type="PANTHER" id="PTHR19432">
    <property type="entry name" value="SUGAR TRANSPORTER"/>
    <property type="match status" value="1"/>
</dbReference>